<dbReference type="Proteomes" id="UP000528460">
    <property type="component" value="Unassembled WGS sequence"/>
</dbReference>
<dbReference type="PANTHER" id="PTHR21600">
    <property type="entry name" value="MITOCHONDRIAL RNA PSEUDOURIDINE SYNTHASE"/>
    <property type="match status" value="1"/>
</dbReference>
<evidence type="ECO:0000259" key="2">
    <source>
        <dbReference type="Pfam" id="PF00849"/>
    </source>
</evidence>
<dbReference type="SUPFAM" id="SSF55120">
    <property type="entry name" value="Pseudouridine synthase"/>
    <property type="match status" value="1"/>
</dbReference>
<dbReference type="GO" id="GO:0140098">
    <property type="term" value="F:catalytic activity, acting on RNA"/>
    <property type="evidence" value="ECO:0007669"/>
    <property type="project" value="UniProtKB-ARBA"/>
</dbReference>
<dbReference type="Gene3D" id="3.30.2350.10">
    <property type="entry name" value="Pseudouridine synthase"/>
    <property type="match status" value="1"/>
</dbReference>
<evidence type="ECO:0000313" key="4">
    <source>
        <dbReference type="Proteomes" id="UP000528460"/>
    </source>
</evidence>
<reference evidence="3 4" key="1">
    <citation type="submission" date="2020-05" db="EMBL/GenBank/DDBJ databases">
        <authorList>
            <person name="Whitworth D."/>
        </authorList>
    </citation>
    <scope>NUCLEOTIDE SEQUENCE [LARGE SCALE GENOMIC DNA]</scope>
    <source>
        <strain evidence="3 4">CA046A</strain>
    </source>
</reference>
<gene>
    <name evidence="3" type="ORF">HNS30_26110</name>
</gene>
<dbReference type="Pfam" id="PF00849">
    <property type="entry name" value="PseudoU_synth_2"/>
    <property type="match status" value="1"/>
</dbReference>
<feature type="coiled-coil region" evidence="1">
    <location>
        <begin position="124"/>
        <end position="170"/>
    </location>
</feature>
<dbReference type="GO" id="GO:0009982">
    <property type="term" value="F:pseudouridine synthase activity"/>
    <property type="evidence" value="ECO:0007669"/>
    <property type="project" value="InterPro"/>
</dbReference>
<dbReference type="RefSeq" id="WP_171419271.1">
    <property type="nucleotide sequence ID" value="NZ_JABFJW010000238.1"/>
</dbReference>
<dbReference type="InterPro" id="IPR006145">
    <property type="entry name" value="PsdUridine_synth_RsuA/RluA"/>
</dbReference>
<evidence type="ECO:0000256" key="1">
    <source>
        <dbReference type="SAM" id="Coils"/>
    </source>
</evidence>
<dbReference type="AlphaFoldDB" id="A0A7Y4JWK3"/>
<keyword evidence="1" id="KW-0175">Coiled coil</keyword>
<dbReference type="InterPro" id="IPR050188">
    <property type="entry name" value="RluA_PseudoU_synthase"/>
</dbReference>
<dbReference type="GO" id="GO:0000455">
    <property type="term" value="P:enzyme-directed rRNA pseudouridine synthesis"/>
    <property type="evidence" value="ECO:0007669"/>
    <property type="project" value="TreeGrafter"/>
</dbReference>
<sequence>MKTRTEAAELIRTLTYFEAPRPEALPTRLANPFHAAPPGPWGLQAAEALQQRLRETPSYREALWRPHSGKMFGVLVVAAPGGRVGFLSAFSGMLGGAWTVDGFVPPLFEPLARDAFWPAGEAELAALEQRHAALSREADALRAQGPVHSLREVEARRAEVEHVRAELSRDLWRQVTQGYVIPNARGETQTLAALFAPKPPPGGAGDCAAPKLLAYAFRHGLTPLELAEFWWGAPPLGGRRESGAYYPACDNKCGTVLPFMLQGLAVEFPAPAATVSAGPRVLHEDPWLLVVDKPVGLPTLPGRHGPARDSVLVRLQARFPELTPASFLHELEPESSGLLVIARDAATRASLQRQFSCREAEHRHVAWLDGQVEGDAGTIDLPLRGTAQASLADCVDARHGKRTLSAWKVLRREASRTRVEFVPTTQLPHALRIHAAHPLGLGLPIVGDARLGREDARLMLHAEALAFVHPRTGERLSFTSPTPF</sequence>
<name>A0A7Y4JWK3_9BACT</name>
<dbReference type="PANTHER" id="PTHR21600:SF89">
    <property type="entry name" value="RIBOSOMAL LARGE SUBUNIT PSEUDOURIDINE SYNTHASE A"/>
    <property type="match status" value="1"/>
</dbReference>
<protein>
    <submittedName>
        <fullName evidence="3">RluA family pseudouridine synthase</fullName>
    </submittedName>
</protein>
<proteinExistence type="predicted"/>
<dbReference type="GO" id="GO:0003723">
    <property type="term" value="F:RNA binding"/>
    <property type="evidence" value="ECO:0007669"/>
    <property type="project" value="InterPro"/>
</dbReference>
<evidence type="ECO:0000313" key="3">
    <source>
        <dbReference type="EMBL" id="NOK12523.1"/>
    </source>
</evidence>
<accession>A0A7Y4JWK3</accession>
<organism evidence="3 4">
    <name type="scientific">Corallococcus exercitus</name>
    <dbReference type="NCBI Taxonomy" id="2316736"/>
    <lineage>
        <taxon>Bacteria</taxon>
        <taxon>Pseudomonadati</taxon>
        <taxon>Myxococcota</taxon>
        <taxon>Myxococcia</taxon>
        <taxon>Myxococcales</taxon>
        <taxon>Cystobacterineae</taxon>
        <taxon>Myxococcaceae</taxon>
        <taxon>Corallococcus</taxon>
    </lineage>
</organism>
<comment type="caution">
    <text evidence="3">The sequence shown here is derived from an EMBL/GenBank/DDBJ whole genome shotgun (WGS) entry which is preliminary data.</text>
</comment>
<dbReference type="InterPro" id="IPR020103">
    <property type="entry name" value="PsdUridine_synth_cat_dom_sf"/>
</dbReference>
<dbReference type="CDD" id="cd02869">
    <property type="entry name" value="PseudoU_synth_RluA_like"/>
    <property type="match status" value="1"/>
</dbReference>
<feature type="domain" description="Pseudouridine synthase RsuA/RluA-like" evidence="2">
    <location>
        <begin position="288"/>
        <end position="437"/>
    </location>
</feature>
<dbReference type="EMBL" id="JABFJW010000238">
    <property type="protein sequence ID" value="NOK12523.1"/>
    <property type="molecule type" value="Genomic_DNA"/>
</dbReference>